<keyword evidence="2" id="KW-1185">Reference proteome</keyword>
<dbReference type="EMBL" id="CP030032">
    <property type="protein sequence ID" value="AWV90412.1"/>
    <property type="molecule type" value="Genomic_DNA"/>
</dbReference>
<dbReference type="PROSITE" id="PS51257">
    <property type="entry name" value="PROKAR_LIPOPROTEIN"/>
    <property type="match status" value="1"/>
</dbReference>
<dbReference type="KEGG" id="bsed:DN745_14170"/>
<name>A0A2Z4FNF6_9DELT</name>
<dbReference type="InterPro" id="IPR032331">
    <property type="entry name" value="DUF4856"/>
</dbReference>
<reference evidence="1 2" key="1">
    <citation type="submission" date="2018-06" db="EMBL/GenBank/DDBJ databases">
        <title>Lujinxingia sediminis gen. nov. sp. nov., a new facultative anaerobic member of the class Deltaproteobacteria, and proposal of Lujinxingaceae fam. nov.</title>
        <authorList>
            <person name="Guo L.-Y."/>
            <person name="Li C.-M."/>
            <person name="Wang S."/>
            <person name="Du Z.-J."/>
        </authorList>
    </citation>
    <scope>NUCLEOTIDE SEQUENCE [LARGE SCALE GENOMIC DNA]</scope>
    <source>
        <strain evidence="1 2">FA350</strain>
    </source>
</reference>
<evidence type="ECO:0000313" key="2">
    <source>
        <dbReference type="Proteomes" id="UP000249799"/>
    </source>
</evidence>
<evidence type="ECO:0000313" key="1">
    <source>
        <dbReference type="EMBL" id="AWV90412.1"/>
    </source>
</evidence>
<dbReference type="OrthoDB" id="5498726at2"/>
<proteinExistence type="predicted"/>
<gene>
    <name evidence="1" type="ORF">DN745_14170</name>
</gene>
<accession>A0A2Z4FNF6</accession>
<sequence>MFMTPRANNLKYLVAAAALVFTAACADDNDSSNNDTNNNNGELQVPDTYNFDSRFVEGESSVSYSGQIFRQVLIADLKGFISGMSDAIDSGDFAPAAEGDVVGSLDFYFRFDSAANGDLPLGLSADPALKQATYNDISSGKDLVGKLAGNDSATDHKDWSTEFVGWSDTTIAANGGSVTSPEGLVTAFFATIEANALARVNGTMRTGTDGQTLPVYVTEQGQDLNQLVQKFLLMGVTYSQAADDYLDSGTDGKGLEASNTQHNDSPYSTLEHQWDEGFGYFGAARDYLAYSDEEIANPGFKDTNNDGAIDLKSEYNFANAVYAAKRDLSAVAATDYTAQAMEAFLTGRAIISSADGELSAEQKTALEEQRDIALMAWENTMAANVVHYINDTLQAMGTFGTEDYDFVKHAKVWSEMKGFALGLQFNPNASLSDADFAQFHVLVGDAPVLATADQADIDQYKADLVAARQIIGDAHGFAAENLGDADGEGGW</sequence>
<dbReference type="Proteomes" id="UP000249799">
    <property type="component" value="Chromosome"/>
</dbReference>
<dbReference type="AlphaFoldDB" id="A0A2Z4FNF6"/>
<protein>
    <submittedName>
        <fullName evidence="1">DUF4856 domain-containing protein</fullName>
    </submittedName>
</protein>
<organism evidence="1 2">
    <name type="scientific">Bradymonas sediminis</name>
    <dbReference type="NCBI Taxonomy" id="1548548"/>
    <lineage>
        <taxon>Bacteria</taxon>
        <taxon>Deltaproteobacteria</taxon>
        <taxon>Bradymonadales</taxon>
        <taxon>Bradymonadaceae</taxon>
        <taxon>Bradymonas</taxon>
    </lineage>
</organism>
<dbReference type="Pfam" id="PF16148">
    <property type="entry name" value="DUF4856"/>
    <property type="match status" value="1"/>
</dbReference>
<dbReference type="RefSeq" id="WP_111335849.1">
    <property type="nucleotide sequence ID" value="NZ_CP030032.1"/>
</dbReference>